<dbReference type="PANTHER" id="PTHR45033">
    <property type="match status" value="1"/>
</dbReference>
<dbReference type="InterPro" id="IPR052711">
    <property type="entry name" value="Zinc_ADH-like"/>
</dbReference>
<proteinExistence type="predicted"/>
<dbReference type="SUPFAM" id="SSF50129">
    <property type="entry name" value="GroES-like"/>
    <property type="match status" value="1"/>
</dbReference>
<name>A0A5C3QWG4_9AGAR</name>
<dbReference type="STRING" id="1884261.A0A5C3QWG4"/>
<organism evidence="2 3">
    <name type="scientific">Pterulicium gracile</name>
    <dbReference type="NCBI Taxonomy" id="1884261"/>
    <lineage>
        <taxon>Eukaryota</taxon>
        <taxon>Fungi</taxon>
        <taxon>Dikarya</taxon>
        <taxon>Basidiomycota</taxon>
        <taxon>Agaricomycotina</taxon>
        <taxon>Agaricomycetes</taxon>
        <taxon>Agaricomycetidae</taxon>
        <taxon>Agaricales</taxon>
        <taxon>Pleurotineae</taxon>
        <taxon>Pterulaceae</taxon>
        <taxon>Pterulicium</taxon>
    </lineage>
</organism>
<protein>
    <submittedName>
        <fullName evidence="2">Chaperonin 10-like protein</fullName>
    </submittedName>
</protein>
<dbReference type="EMBL" id="ML178818">
    <property type="protein sequence ID" value="TFL04699.1"/>
    <property type="molecule type" value="Genomic_DNA"/>
</dbReference>
<keyword evidence="3" id="KW-1185">Reference proteome</keyword>
<feature type="domain" description="Alcohol dehydrogenase-like N-terminal" evidence="1">
    <location>
        <begin position="2"/>
        <end position="69"/>
    </location>
</feature>
<accession>A0A5C3QWG4</accession>
<dbReference type="OrthoDB" id="3233595at2759"/>
<sequence>MIGNDAAGEIIDVGEAVRRFKVGDRVGPNTDTENITGQEVKRSCLTADEDGAPVDYLVFDERKVAKLPDHLEWTEAAVIPCAGVTA</sequence>
<evidence type="ECO:0000313" key="2">
    <source>
        <dbReference type="EMBL" id="TFL04699.1"/>
    </source>
</evidence>
<evidence type="ECO:0000313" key="3">
    <source>
        <dbReference type="Proteomes" id="UP000305067"/>
    </source>
</evidence>
<dbReference type="InterPro" id="IPR013154">
    <property type="entry name" value="ADH-like_N"/>
</dbReference>
<reference evidence="2 3" key="1">
    <citation type="journal article" date="2019" name="Nat. Ecol. Evol.">
        <title>Megaphylogeny resolves global patterns of mushroom evolution.</title>
        <authorList>
            <person name="Varga T."/>
            <person name="Krizsan K."/>
            <person name="Foldi C."/>
            <person name="Dima B."/>
            <person name="Sanchez-Garcia M."/>
            <person name="Sanchez-Ramirez S."/>
            <person name="Szollosi G.J."/>
            <person name="Szarkandi J.G."/>
            <person name="Papp V."/>
            <person name="Albert L."/>
            <person name="Andreopoulos W."/>
            <person name="Angelini C."/>
            <person name="Antonin V."/>
            <person name="Barry K.W."/>
            <person name="Bougher N.L."/>
            <person name="Buchanan P."/>
            <person name="Buyck B."/>
            <person name="Bense V."/>
            <person name="Catcheside P."/>
            <person name="Chovatia M."/>
            <person name="Cooper J."/>
            <person name="Damon W."/>
            <person name="Desjardin D."/>
            <person name="Finy P."/>
            <person name="Geml J."/>
            <person name="Haridas S."/>
            <person name="Hughes K."/>
            <person name="Justo A."/>
            <person name="Karasinski D."/>
            <person name="Kautmanova I."/>
            <person name="Kiss B."/>
            <person name="Kocsube S."/>
            <person name="Kotiranta H."/>
            <person name="LaButti K.M."/>
            <person name="Lechner B.E."/>
            <person name="Liimatainen K."/>
            <person name="Lipzen A."/>
            <person name="Lukacs Z."/>
            <person name="Mihaltcheva S."/>
            <person name="Morgado L.N."/>
            <person name="Niskanen T."/>
            <person name="Noordeloos M.E."/>
            <person name="Ohm R.A."/>
            <person name="Ortiz-Santana B."/>
            <person name="Ovrebo C."/>
            <person name="Racz N."/>
            <person name="Riley R."/>
            <person name="Savchenko A."/>
            <person name="Shiryaev A."/>
            <person name="Soop K."/>
            <person name="Spirin V."/>
            <person name="Szebenyi C."/>
            <person name="Tomsovsky M."/>
            <person name="Tulloss R.E."/>
            <person name="Uehling J."/>
            <person name="Grigoriev I.V."/>
            <person name="Vagvolgyi C."/>
            <person name="Papp T."/>
            <person name="Martin F.M."/>
            <person name="Miettinen O."/>
            <person name="Hibbett D.S."/>
            <person name="Nagy L.G."/>
        </authorList>
    </citation>
    <scope>NUCLEOTIDE SEQUENCE [LARGE SCALE GENOMIC DNA]</scope>
    <source>
        <strain evidence="2 3">CBS 309.79</strain>
    </source>
</reference>
<evidence type="ECO:0000259" key="1">
    <source>
        <dbReference type="Pfam" id="PF08240"/>
    </source>
</evidence>
<dbReference type="InterPro" id="IPR011032">
    <property type="entry name" value="GroES-like_sf"/>
</dbReference>
<dbReference type="Proteomes" id="UP000305067">
    <property type="component" value="Unassembled WGS sequence"/>
</dbReference>
<dbReference type="Gene3D" id="3.90.180.10">
    <property type="entry name" value="Medium-chain alcohol dehydrogenases, catalytic domain"/>
    <property type="match status" value="1"/>
</dbReference>
<dbReference type="PANTHER" id="PTHR45033:SF2">
    <property type="entry name" value="ZINC-TYPE ALCOHOL DEHYDROGENASE-LIKE PROTEIN C1773.06C"/>
    <property type="match status" value="1"/>
</dbReference>
<dbReference type="AlphaFoldDB" id="A0A5C3QWG4"/>
<dbReference type="Pfam" id="PF08240">
    <property type="entry name" value="ADH_N"/>
    <property type="match status" value="1"/>
</dbReference>
<gene>
    <name evidence="2" type="ORF">BDV98DRAFT_562690</name>
</gene>